<name>A0A644YQM6_9ZZZZ</name>
<sequence length="96" mass="10722">MLIALTSCTTTSSDLITDPQIEVTTPLQIDLPMPPIPAYPQALDWQVRETVYTLPVSDMDRLIAWLAALKKWSNDSLPTWLQFYGLTEKGKGASLE</sequence>
<dbReference type="EMBL" id="VSSQ01005715">
    <property type="protein sequence ID" value="MPM30171.1"/>
    <property type="molecule type" value="Genomic_DNA"/>
</dbReference>
<protein>
    <submittedName>
        <fullName evidence="1">Uncharacterized protein</fullName>
    </submittedName>
</protein>
<evidence type="ECO:0000313" key="1">
    <source>
        <dbReference type="EMBL" id="MPM30171.1"/>
    </source>
</evidence>
<organism evidence="1">
    <name type="scientific">bioreactor metagenome</name>
    <dbReference type="NCBI Taxonomy" id="1076179"/>
    <lineage>
        <taxon>unclassified sequences</taxon>
        <taxon>metagenomes</taxon>
        <taxon>ecological metagenomes</taxon>
    </lineage>
</organism>
<accession>A0A644YQM6</accession>
<reference evidence="1" key="1">
    <citation type="submission" date="2019-08" db="EMBL/GenBank/DDBJ databases">
        <authorList>
            <person name="Kucharzyk K."/>
            <person name="Murdoch R.W."/>
            <person name="Higgins S."/>
            <person name="Loffler F."/>
        </authorList>
    </citation>
    <scope>NUCLEOTIDE SEQUENCE</scope>
</reference>
<dbReference type="AlphaFoldDB" id="A0A644YQM6"/>
<comment type="caution">
    <text evidence="1">The sequence shown here is derived from an EMBL/GenBank/DDBJ whole genome shotgun (WGS) entry which is preliminary data.</text>
</comment>
<gene>
    <name evidence="1" type="ORF">SDC9_76716</name>
</gene>
<proteinExistence type="predicted"/>